<dbReference type="PROSITE" id="PS51384">
    <property type="entry name" value="FAD_FR"/>
    <property type="match status" value="1"/>
</dbReference>
<dbReference type="InterPro" id="IPR017938">
    <property type="entry name" value="Riboflavin_synthase-like_b-brl"/>
</dbReference>
<dbReference type="GO" id="GO:0006221">
    <property type="term" value="P:pyrimidine nucleotide biosynthetic process"/>
    <property type="evidence" value="ECO:0007669"/>
    <property type="project" value="InterPro"/>
</dbReference>
<evidence type="ECO:0000256" key="11">
    <source>
        <dbReference type="PIRSR" id="PIRSR006816-1"/>
    </source>
</evidence>
<evidence type="ECO:0000256" key="10">
    <source>
        <dbReference type="ARBA" id="ARBA00034078"/>
    </source>
</evidence>
<evidence type="ECO:0000256" key="6">
    <source>
        <dbReference type="ARBA" id="ARBA00022827"/>
    </source>
</evidence>
<evidence type="ECO:0000256" key="4">
    <source>
        <dbReference type="ARBA" id="ARBA00022714"/>
    </source>
</evidence>
<dbReference type="EMBL" id="MDSU01000010">
    <property type="protein sequence ID" value="OSS42748.1"/>
    <property type="molecule type" value="Genomic_DNA"/>
</dbReference>
<dbReference type="InterPro" id="IPR019480">
    <property type="entry name" value="Dihydroorotate_DH_Fe-S-bd"/>
</dbReference>
<dbReference type="Proteomes" id="UP000194141">
    <property type="component" value="Unassembled WGS sequence"/>
</dbReference>
<comment type="similarity">
    <text evidence="1">Belongs to the PyrK family.</text>
</comment>
<feature type="binding site" evidence="11">
    <location>
        <begin position="48"/>
        <end position="51"/>
    </location>
    <ligand>
        <name>FAD</name>
        <dbReference type="ChEBI" id="CHEBI:57692"/>
    </ligand>
</feature>
<evidence type="ECO:0000259" key="13">
    <source>
        <dbReference type="PROSITE" id="PS51384"/>
    </source>
</evidence>
<dbReference type="Gene3D" id="2.10.240.10">
    <property type="entry name" value="Dihydroorotate dehydrogenase, electron transfer subunit"/>
    <property type="match status" value="1"/>
</dbReference>
<dbReference type="Gene3D" id="2.40.30.10">
    <property type="entry name" value="Translation factors"/>
    <property type="match status" value="1"/>
</dbReference>
<dbReference type="GO" id="GO:0050660">
    <property type="term" value="F:flavin adenine dinucleotide binding"/>
    <property type="evidence" value="ECO:0007669"/>
    <property type="project" value="InterPro"/>
</dbReference>
<dbReference type="InterPro" id="IPR008333">
    <property type="entry name" value="Cbr1-like_FAD-bd_dom"/>
</dbReference>
<dbReference type="InterPro" id="IPR017927">
    <property type="entry name" value="FAD-bd_FR_type"/>
</dbReference>
<keyword evidence="16" id="KW-1185">Reference proteome</keyword>
<evidence type="ECO:0000313" key="14">
    <source>
        <dbReference type="EMBL" id="OSS42748.1"/>
    </source>
</evidence>
<dbReference type="OrthoDB" id="9796486at2"/>
<dbReference type="EMBL" id="MDSU01000004">
    <property type="protein sequence ID" value="OSS42824.1"/>
    <property type="molecule type" value="Genomic_DNA"/>
</dbReference>
<keyword evidence="7" id="KW-0249">Electron transport</keyword>
<dbReference type="RefSeq" id="WP_086033183.1">
    <property type="nucleotide sequence ID" value="NZ_MDSU01000004.1"/>
</dbReference>
<keyword evidence="6 11" id="KW-0274">FAD</keyword>
<dbReference type="STRING" id="1562698.DESAMIL20_368"/>
<evidence type="ECO:0000256" key="1">
    <source>
        <dbReference type="ARBA" id="ARBA00006422"/>
    </source>
</evidence>
<keyword evidence="2" id="KW-0813">Transport</keyword>
<organism evidence="15 16">
    <name type="scientific">Desulfurella amilsii</name>
    <dbReference type="NCBI Taxonomy" id="1562698"/>
    <lineage>
        <taxon>Bacteria</taxon>
        <taxon>Pseudomonadati</taxon>
        <taxon>Campylobacterota</taxon>
        <taxon>Desulfurellia</taxon>
        <taxon>Desulfurellales</taxon>
        <taxon>Desulfurellaceae</taxon>
        <taxon>Desulfurella</taxon>
    </lineage>
</organism>
<evidence type="ECO:0000256" key="5">
    <source>
        <dbReference type="ARBA" id="ARBA00022723"/>
    </source>
</evidence>
<feature type="binding site" evidence="12">
    <location>
        <position position="208"/>
    </location>
    <ligand>
        <name>[2Fe-2S] cluster</name>
        <dbReference type="ChEBI" id="CHEBI:190135"/>
    </ligand>
</feature>
<keyword evidence="8 12" id="KW-0408">Iron</keyword>
<keyword evidence="9 12" id="KW-0411">Iron-sulfur</keyword>
<dbReference type="GO" id="GO:0051537">
    <property type="term" value="F:2 iron, 2 sulfur cluster binding"/>
    <property type="evidence" value="ECO:0007669"/>
    <property type="project" value="UniProtKB-KW"/>
</dbReference>
<evidence type="ECO:0000256" key="12">
    <source>
        <dbReference type="PIRSR" id="PIRSR006816-2"/>
    </source>
</evidence>
<feature type="binding site" evidence="11">
    <location>
        <begin position="69"/>
        <end position="70"/>
    </location>
    <ligand>
        <name>FAD</name>
        <dbReference type="ChEBI" id="CHEBI:57692"/>
    </ligand>
</feature>
<evidence type="ECO:0000256" key="7">
    <source>
        <dbReference type="ARBA" id="ARBA00022982"/>
    </source>
</evidence>
<dbReference type="Gene3D" id="3.40.50.80">
    <property type="entry name" value="Nucleotide-binding domain of ferredoxin-NADP reductase (FNR) module"/>
    <property type="match status" value="1"/>
</dbReference>
<accession>A0A1X4XZ80</accession>
<feature type="binding site" evidence="12">
    <location>
        <position position="211"/>
    </location>
    <ligand>
        <name>[2Fe-2S] cluster</name>
        <dbReference type="ChEBI" id="CHEBI:190135"/>
    </ligand>
</feature>
<dbReference type="SUPFAM" id="SSF52343">
    <property type="entry name" value="Ferredoxin reductase-like, C-terminal NADP-linked domain"/>
    <property type="match status" value="1"/>
</dbReference>
<dbReference type="Pfam" id="PF10418">
    <property type="entry name" value="DHODB_Fe-S_bind"/>
    <property type="match status" value="1"/>
</dbReference>
<gene>
    <name evidence="15" type="ORF">DESAMIL20_368</name>
    <name evidence="14" type="ORF">DESAMIL20_444</name>
</gene>
<feature type="binding site" evidence="12">
    <location>
        <position position="223"/>
    </location>
    <ligand>
        <name>[2Fe-2S] cluster</name>
        <dbReference type="ChEBI" id="CHEBI:190135"/>
    </ligand>
</feature>
<reference evidence="15 16" key="1">
    <citation type="journal article" date="2017" name="Front. Microbiol.">
        <title>Genome Sequence of Desulfurella amilsii Strain TR1 and Comparative Genomics of Desulfurellaceae Family.</title>
        <authorList>
            <person name="Florentino A.P."/>
            <person name="Stams A.J."/>
            <person name="Sanchez-Andrea I."/>
        </authorList>
    </citation>
    <scope>NUCLEOTIDE SEQUENCE [LARGE SCALE GENOMIC DNA]</scope>
    <source>
        <strain evidence="15 16">TR1</strain>
    </source>
</reference>
<evidence type="ECO:0000256" key="2">
    <source>
        <dbReference type="ARBA" id="ARBA00022448"/>
    </source>
</evidence>
<dbReference type="GO" id="GO:1990663">
    <property type="term" value="F:dihydroorotate dehydrogenase (fumarate) activity"/>
    <property type="evidence" value="ECO:0007669"/>
    <property type="project" value="UniProtKB-EC"/>
</dbReference>
<dbReference type="GO" id="GO:0046872">
    <property type="term" value="F:metal ion binding"/>
    <property type="evidence" value="ECO:0007669"/>
    <property type="project" value="UniProtKB-KW"/>
</dbReference>
<dbReference type="SUPFAM" id="SSF63380">
    <property type="entry name" value="Riboflavin synthase domain-like"/>
    <property type="match status" value="1"/>
</dbReference>
<dbReference type="InterPro" id="IPR039261">
    <property type="entry name" value="FNR_nucleotide-bd"/>
</dbReference>
<protein>
    <submittedName>
        <fullName evidence="15">Dihydroorotate dehydrogenase electron transfer subunit</fullName>
        <ecNumber evidence="15">1.3.98.1</ecNumber>
    </submittedName>
</protein>
<dbReference type="PIRSF" id="PIRSF006816">
    <property type="entry name" value="Cyc3_hyd_g"/>
    <property type="match status" value="1"/>
</dbReference>
<comment type="cofactor">
    <cofactor evidence="10">
        <name>[2Fe-2S] cluster</name>
        <dbReference type="ChEBI" id="CHEBI:190135"/>
    </cofactor>
</comment>
<name>A0A1X4XZ80_9BACT</name>
<dbReference type="Pfam" id="PF00970">
    <property type="entry name" value="FAD_binding_6"/>
    <property type="match status" value="1"/>
</dbReference>
<dbReference type="CDD" id="cd06218">
    <property type="entry name" value="DHOD_e_trans"/>
    <property type="match status" value="1"/>
</dbReference>
<feature type="domain" description="FAD-binding FR-type" evidence="13">
    <location>
        <begin position="1"/>
        <end position="94"/>
    </location>
</feature>
<evidence type="ECO:0000256" key="9">
    <source>
        <dbReference type="ARBA" id="ARBA00023014"/>
    </source>
</evidence>
<keyword evidence="4 12" id="KW-0001">2Fe-2S</keyword>
<dbReference type="InterPro" id="IPR037117">
    <property type="entry name" value="Dihydroorotate_DH_ele_sf"/>
</dbReference>
<dbReference type="PANTHER" id="PTHR43513">
    <property type="entry name" value="DIHYDROOROTATE DEHYDROGENASE B (NAD(+)), ELECTRON TRANSFER SUBUNIT"/>
    <property type="match status" value="1"/>
</dbReference>
<comment type="cofactor">
    <cofactor evidence="12">
        <name>[2Fe-2S] cluster</name>
        <dbReference type="ChEBI" id="CHEBI:190135"/>
    </cofactor>
    <text evidence="12">Binds 1 [2Fe-2S] cluster per subunit.</text>
</comment>
<evidence type="ECO:0000313" key="15">
    <source>
        <dbReference type="EMBL" id="OSS42824.1"/>
    </source>
</evidence>
<dbReference type="InterPro" id="IPR050353">
    <property type="entry name" value="PyrK_electron_transfer"/>
</dbReference>
<dbReference type="AlphaFoldDB" id="A0A1X4XZ80"/>
<feature type="binding site" evidence="12">
    <location>
        <position position="203"/>
    </location>
    <ligand>
        <name>[2Fe-2S] cluster</name>
        <dbReference type="ChEBI" id="CHEBI:190135"/>
    </ligand>
</feature>
<evidence type="ECO:0000256" key="8">
    <source>
        <dbReference type="ARBA" id="ARBA00023004"/>
    </source>
</evidence>
<keyword evidence="5 12" id="KW-0479">Metal-binding</keyword>
<proteinExistence type="inferred from homology"/>
<dbReference type="InterPro" id="IPR012165">
    <property type="entry name" value="Cyt_c3_hydrogenase_gsu"/>
</dbReference>
<comment type="cofactor">
    <cofactor evidence="11">
        <name>FAD</name>
        <dbReference type="ChEBI" id="CHEBI:57692"/>
    </cofactor>
    <text evidence="11">Binds 1 FAD per subunit.</text>
</comment>
<dbReference type="PANTHER" id="PTHR43513:SF3">
    <property type="entry name" value="DIHYDROOROTATE DEHYDROGENASE B (NAD(+)), ELECTRON TRANSFER SUBUNIT-RELATED"/>
    <property type="match status" value="1"/>
</dbReference>
<comment type="caution">
    <text evidence="15">The sequence shown here is derived from an EMBL/GenBank/DDBJ whole genome shotgun (WGS) entry which is preliminary data.</text>
</comment>
<evidence type="ECO:0000256" key="3">
    <source>
        <dbReference type="ARBA" id="ARBA00022630"/>
    </source>
</evidence>
<dbReference type="EC" id="1.3.98.1" evidence="15"/>
<sequence length="236" mass="26130">MKTIVLNNDQVAKDTYYLQLQVPEGFKYEPGQFLMLKINKLNEPLLRRPFSIAKVDETIDIYYKVIGLGTNILKSYKKGDLIDFTGPFGNGFDLRNKRIVLCGGGIGVAPLIGLKYFLDSKNITSHCFFGFNSKEDCFVDFGEIATLDGSLGKKGSVVDLLEDLDNSFHVYACGPKGMLKALCELADRKGFSMDISLESNMACGFGVCLGCSINTINGYKQVCKDGPAFNYTEIIW</sequence>
<keyword evidence="3 11" id="KW-0285">Flavoprotein</keyword>
<evidence type="ECO:0000313" key="16">
    <source>
        <dbReference type="Proteomes" id="UP000194141"/>
    </source>
</evidence>
<keyword evidence="15" id="KW-0560">Oxidoreductase</keyword>